<dbReference type="EMBL" id="CP034205">
    <property type="protein sequence ID" value="QBZ56808.1"/>
    <property type="molecule type" value="Genomic_DNA"/>
</dbReference>
<protein>
    <submittedName>
        <fullName evidence="1">Uncharacterized protein</fullName>
    </submittedName>
</protein>
<name>A0A4P7N2X6_PYROR</name>
<dbReference type="Proteomes" id="UP000294847">
    <property type="component" value="Chromosome 2"/>
</dbReference>
<organism evidence="1 2">
    <name type="scientific">Pyricularia oryzae</name>
    <name type="common">Rice blast fungus</name>
    <name type="synonym">Magnaporthe oryzae</name>
    <dbReference type="NCBI Taxonomy" id="318829"/>
    <lineage>
        <taxon>Eukaryota</taxon>
        <taxon>Fungi</taxon>
        <taxon>Dikarya</taxon>
        <taxon>Ascomycota</taxon>
        <taxon>Pezizomycotina</taxon>
        <taxon>Sordariomycetes</taxon>
        <taxon>Sordariomycetidae</taxon>
        <taxon>Magnaporthales</taxon>
        <taxon>Pyriculariaceae</taxon>
        <taxon>Pyricularia</taxon>
    </lineage>
</organism>
<feature type="non-terminal residue" evidence="1">
    <location>
        <position position="1"/>
    </location>
</feature>
<sequence length="137" mass="15933">SALATRQFARQFLLNLASRKTRDVIPLYLAISLVSILRNASFPKPPFVVRLFFRTAVETSIPTILRSITIARRFGILLLRGRESNIYVGIRPVFKRNQLRLKPFKVLLWRFQINQKIFRKLNIWFPGVSDILAVLLP</sequence>
<feature type="non-terminal residue" evidence="1">
    <location>
        <position position="137"/>
    </location>
</feature>
<proteinExistence type="predicted"/>
<gene>
    <name evidence="1" type="ORF">PoMZ_01725</name>
</gene>
<evidence type="ECO:0000313" key="2">
    <source>
        <dbReference type="Proteomes" id="UP000294847"/>
    </source>
</evidence>
<dbReference type="AlphaFoldDB" id="A0A4P7N2X6"/>
<evidence type="ECO:0000313" key="1">
    <source>
        <dbReference type="EMBL" id="QBZ56808.1"/>
    </source>
</evidence>
<accession>A0A4P7N2X6</accession>
<reference evidence="1 2" key="1">
    <citation type="journal article" date="2019" name="Mol. Biol. Evol.">
        <title>Blast fungal genomes show frequent chromosomal changes, gene gains and losses, and effector gene turnover.</title>
        <authorList>
            <person name="Gomez Luciano L.B."/>
            <person name="Jason Tsai I."/>
            <person name="Chuma I."/>
            <person name="Tosa Y."/>
            <person name="Chen Y.H."/>
            <person name="Li J.Y."/>
            <person name="Li M.Y."/>
            <person name="Jade Lu M.Y."/>
            <person name="Nakayashiki H."/>
            <person name="Li W.H."/>
        </authorList>
    </citation>
    <scope>NUCLEOTIDE SEQUENCE [LARGE SCALE GENOMIC DNA]</scope>
    <source>
        <strain evidence="1">MZ5-1-6</strain>
    </source>
</reference>